<gene>
    <name evidence="6" type="primary">astD</name>
    <name evidence="10" type="ORF">ALO88_05059</name>
</gene>
<dbReference type="PROSITE" id="PS00687">
    <property type="entry name" value="ALDEHYDE_DEHYDR_GLU"/>
    <property type="match status" value="1"/>
</dbReference>
<dbReference type="PATRIC" id="fig|251702.3.peg.3053"/>
<protein>
    <recommendedName>
        <fullName evidence="6">N-succinylglutamate 5-semialdehyde dehydrogenase</fullName>
        <ecNumber evidence="6">1.2.1.71</ecNumber>
    </recommendedName>
    <alternativeName>
        <fullName evidence="6">Succinylglutamic semialdehyde dehydrogenase</fullName>
        <shortName evidence="6">SGSD</shortName>
    </alternativeName>
</protein>
<comment type="similarity">
    <text evidence="5 6">Belongs to the aldehyde dehydrogenase family. AstD subfamily.</text>
</comment>
<dbReference type="InterPro" id="IPR016162">
    <property type="entry name" value="Ald_DH_N"/>
</dbReference>
<evidence type="ECO:0000313" key="11">
    <source>
        <dbReference type="Proteomes" id="UP000050425"/>
    </source>
</evidence>
<dbReference type="Pfam" id="PF00171">
    <property type="entry name" value="Aldedh"/>
    <property type="match status" value="1"/>
</dbReference>
<feature type="active site" evidence="6 7">
    <location>
        <position position="328"/>
    </location>
</feature>
<comment type="pathway">
    <text evidence="4 6">Amino-acid degradation; L-arginine degradation via AST pathway; L-glutamate and succinate from L-arginine: step 4/5.</text>
</comment>
<evidence type="ECO:0000259" key="9">
    <source>
        <dbReference type="Pfam" id="PF00171"/>
    </source>
</evidence>
<dbReference type="UniPathway" id="UPA00185">
    <property type="reaction ID" value="UER00282"/>
</dbReference>
<evidence type="ECO:0000256" key="7">
    <source>
        <dbReference type="PROSITE-ProRule" id="PRU10007"/>
    </source>
</evidence>
<evidence type="ECO:0000256" key="4">
    <source>
        <dbReference type="ARBA" id="ARBA00060531"/>
    </source>
</evidence>
<sequence>MRDRQDSRGQGQPGPGAGHRHAGRRRTTIPDLQPQARRLPRDRRRCAVCCRYAGGRAANRQAAAYECWRQRARSAVVRRAGGRLMSTLYIAGAWQAGQGELFHSLNPVTQHVLWSGQGATAEQVDHAVHAARQAFPAWALLSLDQRIAVLEAFAASLKQHADELANCIGEETGKPLWESATEVTSMVNKIAISVQSYRERTGEKSAPLGDATAVLRHKPHGVVAVFGPYNFPGHLPNGHIVPALLAGNTVLFKPSELTPKVAELTVKCWIEAGLPAGVLNLLQGGRETGIALAANPGIDGLFFTGSSRTGNALHQQFAGRPDKILALEMGGNNPLVVDQVQDIDAAVYTIIQSAFISAGQRCTCARRLLVPEGDWGDALLARLVAVSATIEVGAFDQQPSPFMGSVISLEAARALLDAQRHLLANGAVTLLEMRQPQPGAALLTPGIVDVSAVANRPDEELFGPLLQVVRYAGFDAAIAEANATQYGLAAGLLSDSEARYQQFWLQSRAGIVNWNKQLTGAASSAPFGGVGASGNHRASAYYAADYCAYPVASLETGSLTLPATLTPGVRLS</sequence>
<dbReference type="FunFam" id="3.40.605.10:FF:000010">
    <property type="entry name" value="N-succinylglutamate 5-semialdehyde dehydrogenase"/>
    <property type="match status" value="1"/>
</dbReference>
<name>A0A0N8QND2_9PSED</name>
<reference evidence="10 11" key="1">
    <citation type="submission" date="2015-09" db="EMBL/GenBank/DDBJ databases">
        <title>Genome announcement of multiple Pseudomonas syringae strains.</title>
        <authorList>
            <person name="Thakur S."/>
            <person name="Wang P.W."/>
            <person name="Gong Y."/>
            <person name="Weir B.S."/>
            <person name="Guttman D.S."/>
        </authorList>
    </citation>
    <scope>NUCLEOTIDE SEQUENCE [LARGE SCALE GENOMIC DNA]</scope>
    <source>
        <strain evidence="10 11">ICMP4303</strain>
    </source>
</reference>
<dbReference type="GO" id="GO:0043824">
    <property type="term" value="F:succinylglutamate-semialdehyde dehydrogenase activity"/>
    <property type="evidence" value="ECO:0007669"/>
    <property type="project" value="UniProtKB-EC"/>
</dbReference>
<dbReference type="EC" id="1.2.1.71" evidence="6"/>
<feature type="active site" evidence="6">
    <location>
        <position position="362"/>
    </location>
</feature>
<comment type="caution">
    <text evidence="10">The sequence shown here is derived from an EMBL/GenBank/DDBJ whole genome shotgun (WGS) entry which is preliminary data.</text>
</comment>
<dbReference type="GO" id="GO:0019545">
    <property type="term" value="P:L-arginine catabolic process to succinate"/>
    <property type="evidence" value="ECO:0007669"/>
    <property type="project" value="UniProtKB-UniRule"/>
</dbReference>
<keyword evidence="3 6" id="KW-0520">NAD</keyword>
<dbReference type="Proteomes" id="UP000050425">
    <property type="component" value="Unassembled WGS sequence"/>
</dbReference>
<dbReference type="SUPFAM" id="SSF53720">
    <property type="entry name" value="ALDH-like"/>
    <property type="match status" value="1"/>
</dbReference>
<dbReference type="EMBL" id="LJPT01000113">
    <property type="protein sequence ID" value="KPW47262.1"/>
    <property type="molecule type" value="Genomic_DNA"/>
</dbReference>
<evidence type="ECO:0000256" key="2">
    <source>
        <dbReference type="ARBA" id="ARBA00023002"/>
    </source>
</evidence>
<dbReference type="InterPro" id="IPR016161">
    <property type="entry name" value="Ald_DH/histidinol_DH"/>
</dbReference>
<evidence type="ECO:0000256" key="6">
    <source>
        <dbReference type="HAMAP-Rule" id="MF_01174"/>
    </source>
</evidence>
<dbReference type="PANTHER" id="PTHR11699">
    <property type="entry name" value="ALDEHYDE DEHYDROGENASE-RELATED"/>
    <property type="match status" value="1"/>
</dbReference>
<dbReference type="HAMAP" id="MF_01174">
    <property type="entry name" value="Aldedh_AstD"/>
    <property type="match status" value="1"/>
</dbReference>
<keyword evidence="1 6" id="KW-0056">Arginine metabolism</keyword>
<comment type="catalytic activity">
    <reaction evidence="6">
        <text>N-succinyl-L-glutamate 5-semialdehyde + NAD(+) + H2O = N-succinyl-L-glutamate + NADH + 2 H(+)</text>
        <dbReference type="Rhea" id="RHEA:10812"/>
        <dbReference type="ChEBI" id="CHEBI:15377"/>
        <dbReference type="ChEBI" id="CHEBI:15378"/>
        <dbReference type="ChEBI" id="CHEBI:57540"/>
        <dbReference type="ChEBI" id="CHEBI:57945"/>
        <dbReference type="ChEBI" id="CHEBI:58520"/>
        <dbReference type="ChEBI" id="CHEBI:58763"/>
        <dbReference type="EC" id="1.2.1.71"/>
    </reaction>
</comment>
<evidence type="ECO:0000256" key="8">
    <source>
        <dbReference type="SAM" id="MobiDB-lite"/>
    </source>
</evidence>
<dbReference type="FunFam" id="3.40.309.10:FF:000013">
    <property type="entry name" value="N-succinylglutamate 5-semialdehyde dehydrogenase"/>
    <property type="match status" value="1"/>
</dbReference>
<feature type="compositionally biased region" description="Basic residues" evidence="8">
    <location>
        <begin position="18"/>
        <end position="27"/>
    </location>
</feature>
<feature type="region of interest" description="Disordered" evidence="8">
    <location>
        <begin position="1"/>
        <end position="39"/>
    </location>
</feature>
<dbReference type="InterPro" id="IPR017649">
    <property type="entry name" value="SuccinylGlu_semiald_DH_AstD"/>
</dbReference>
<feature type="binding site" evidence="6">
    <location>
        <begin position="305"/>
        <end position="310"/>
    </location>
    <ligand>
        <name>NAD(+)</name>
        <dbReference type="ChEBI" id="CHEBI:57540"/>
    </ligand>
</feature>
<evidence type="ECO:0000256" key="3">
    <source>
        <dbReference type="ARBA" id="ARBA00023027"/>
    </source>
</evidence>
<dbReference type="GO" id="GO:0019544">
    <property type="term" value="P:L-arginine catabolic process to L-glutamate"/>
    <property type="evidence" value="ECO:0007669"/>
    <property type="project" value="UniProtKB-UniRule"/>
</dbReference>
<dbReference type="Gene3D" id="3.40.309.10">
    <property type="entry name" value="Aldehyde Dehydrogenase, Chain A, domain 2"/>
    <property type="match status" value="1"/>
</dbReference>
<dbReference type="InterPro" id="IPR029510">
    <property type="entry name" value="Ald_DH_CS_GLU"/>
</dbReference>
<dbReference type="PROSITE" id="PS00070">
    <property type="entry name" value="ALDEHYDE_DEHYDR_CYS"/>
    <property type="match status" value="1"/>
</dbReference>
<organism evidence="10 11">
    <name type="scientific">Pseudomonas syringae pv. antirrhini</name>
    <dbReference type="NCBI Taxonomy" id="251702"/>
    <lineage>
        <taxon>Bacteria</taxon>
        <taxon>Pseudomonadati</taxon>
        <taxon>Pseudomonadota</taxon>
        <taxon>Gammaproteobacteria</taxon>
        <taxon>Pseudomonadales</taxon>
        <taxon>Pseudomonadaceae</taxon>
        <taxon>Pseudomonas</taxon>
    </lineage>
</organism>
<feature type="domain" description="Aldehyde dehydrogenase" evidence="9">
    <location>
        <begin position="94"/>
        <end position="545"/>
    </location>
</feature>
<keyword evidence="2 6" id="KW-0560">Oxidoreductase</keyword>
<evidence type="ECO:0000313" key="10">
    <source>
        <dbReference type="EMBL" id="KPW47262.1"/>
    </source>
</evidence>
<dbReference type="InterPro" id="IPR016160">
    <property type="entry name" value="Ald_DH_CS_CYS"/>
</dbReference>
<dbReference type="Gene3D" id="3.40.605.10">
    <property type="entry name" value="Aldehyde Dehydrogenase, Chain A, domain 1"/>
    <property type="match status" value="1"/>
</dbReference>
<dbReference type="NCBIfam" id="TIGR03240">
    <property type="entry name" value="arg_catab_astD"/>
    <property type="match status" value="1"/>
</dbReference>
<evidence type="ECO:0000256" key="1">
    <source>
        <dbReference type="ARBA" id="ARBA00022503"/>
    </source>
</evidence>
<dbReference type="InterPro" id="IPR016163">
    <property type="entry name" value="Ald_DH_C"/>
</dbReference>
<proteinExistence type="inferred from homology"/>
<evidence type="ECO:0000256" key="5">
    <source>
        <dbReference type="ARBA" id="ARBA00061706"/>
    </source>
</evidence>
<dbReference type="InterPro" id="IPR015590">
    <property type="entry name" value="Aldehyde_DH_dom"/>
</dbReference>
<accession>A0A0N8QND2</accession>
<dbReference type="NCBIfam" id="NF006992">
    <property type="entry name" value="PRK09457.1"/>
    <property type="match status" value="1"/>
</dbReference>
<dbReference type="CDD" id="cd07095">
    <property type="entry name" value="ALDH_SGSD_AstD"/>
    <property type="match status" value="1"/>
</dbReference>
<comment type="function">
    <text evidence="6">Catalyzes the NAD-dependent reduction of succinylglutamate semialdehyde into succinylglutamate.</text>
</comment>
<dbReference type="AlphaFoldDB" id="A0A0N8QND2"/>